<dbReference type="Pfam" id="PF08281">
    <property type="entry name" value="Sigma70_r4_2"/>
    <property type="match status" value="1"/>
</dbReference>
<dbReference type="GO" id="GO:0006352">
    <property type="term" value="P:DNA-templated transcription initiation"/>
    <property type="evidence" value="ECO:0007669"/>
    <property type="project" value="InterPro"/>
</dbReference>
<dbReference type="GO" id="GO:0003677">
    <property type="term" value="F:DNA binding"/>
    <property type="evidence" value="ECO:0007669"/>
    <property type="project" value="InterPro"/>
</dbReference>
<dbReference type="GO" id="GO:0016987">
    <property type="term" value="F:sigma factor activity"/>
    <property type="evidence" value="ECO:0007669"/>
    <property type="project" value="InterPro"/>
</dbReference>
<dbReference type="InterPro" id="IPR013324">
    <property type="entry name" value="RNA_pol_sigma_r3/r4-like"/>
</dbReference>
<dbReference type="Proteomes" id="UP000093044">
    <property type="component" value="Chromosome"/>
</dbReference>
<organism evidence="2 3">
    <name type="scientific">Cloacibacillus porcorum</name>
    <dbReference type="NCBI Taxonomy" id="1197717"/>
    <lineage>
        <taxon>Bacteria</taxon>
        <taxon>Thermotogati</taxon>
        <taxon>Synergistota</taxon>
        <taxon>Synergistia</taxon>
        <taxon>Synergistales</taxon>
        <taxon>Synergistaceae</taxon>
        <taxon>Cloacibacillus</taxon>
    </lineage>
</organism>
<dbReference type="InterPro" id="IPR036388">
    <property type="entry name" value="WH-like_DNA-bd_sf"/>
</dbReference>
<keyword evidence="3" id="KW-1185">Reference proteome</keyword>
<dbReference type="SUPFAM" id="SSF88659">
    <property type="entry name" value="Sigma3 and sigma4 domains of RNA polymerase sigma factors"/>
    <property type="match status" value="1"/>
</dbReference>
<accession>A0A1B2I2L4</accession>
<proteinExistence type="predicted"/>
<dbReference type="KEGG" id="cpor:BED41_03365"/>
<dbReference type="Gene3D" id="1.10.10.10">
    <property type="entry name" value="Winged helix-like DNA-binding domain superfamily/Winged helix DNA-binding domain"/>
    <property type="match status" value="1"/>
</dbReference>
<evidence type="ECO:0000313" key="3">
    <source>
        <dbReference type="Proteomes" id="UP000093044"/>
    </source>
</evidence>
<dbReference type="GeneID" id="83056891"/>
<dbReference type="AlphaFoldDB" id="A0A1B2I2L4"/>
<dbReference type="EMBL" id="CP016757">
    <property type="protein sequence ID" value="ANZ44210.1"/>
    <property type="molecule type" value="Genomic_DNA"/>
</dbReference>
<protein>
    <recommendedName>
        <fullName evidence="1">RNA polymerase sigma factor 70 region 4 type 2 domain-containing protein</fullName>
    </recommendedName>
</protein>
<evidence type="ECO:0000259" key="1">
    <source>
        <dbReference type="Pfam" id="PF08281"/>
    </source>
</evidence>
<feature type="domain" description="RNA polymerase sigma factor 70 region 4 type 2" evidence="1">
    <location>
        <begin position="84"/>
        <end position="125"/>
    </location>
</feature>
<sequence>MSSYKHRMAEGAIKDFPKIKQDYDSYKLMLDARALAGGGCIFDERVDGGGVSDSAGERYMDRYNDPVLRKLQALVEGIYTAYYELPPAERRVIALRYWQNLDVPDVAHELMFSESNVYRYTRSALSYLYRQILSVQPLLEDWRTGGLK</sequence>
<reference evidence="2" key="1">
    <citation type="submission" date="2016-08" db="EMBL/GenBank/DDBJ databases">
        <title>Complete genome of Cloacibacillus porcorum.</title>
        <authorList>
            <person name="Looft T."/>
            <person name="Bayles D.O."/>
            <person name="Alt D.P."/>
        </authorList>
    </citation>
    <scope>NUCLEOTIDE SEQUENCE [LARGE SCALE GENOMIC DNA]</scope>
    <source>
        <strain evidence="2">CL-84</strain>
    </source>
</reference>
<dbReference type="RefSeq" id="WP_066743109.1">
    <property type="nucleotide sequence ID" value="NZ_CP016757.1"/>
</dbReference>
<dbReference type="STRING" id="1197717.BED41_03365"/>
<dbReference type="InterPro" id="IPR013249">
    <property type="entry name" value="RNA_pol_sigma70_r4_t2"/>
</dbReference>
<gene>
    <name evidence="2" type="ORF">BED41_03365</name>
</gene>
<name>A0A1B2I2L4_9BACT</name>
<dbReference type="OrthoDB" id="4184921at2"/>
<evidence type="ECO:0000313" key="2">
    <source>
        <dbReference type="EMBL" id="ANZ44210.1"/>
    </source>
</evidence>